<dbReference type="AlphaFoldDB" id="A0A8C5P6K9"/>
<evidence type="ECO:0000256" key="8">
    <source>
        <dbReference type="ARBA" id="ARBA00023170"/>
    </source>
</evidence>
<dbReference type="Gene3D" id="1.20.1070.10">
    <property type="entry name" value="Rhodopsin 7-helix transmembrane proteins"/>
    <property type="match status" value="1"/>
</dbReference>
<dbReference type="GeneTree" id="ENSGT01150000286948"/>
<dbReference type="SUPFAM" id="SSF81321">
    <property type="entry name" value="Family A G protein-coupled receptor-like"/>
    <property type="match status" value="1"/>
</dbReference>
<evidence type="ECO:0000256" key="3">
    <source>
        <dbReference type="ARBA" id="ARBA00022692"/>
    </source>
</evidence>
<evidence type="ECO:0000313" key="13">
    <source>
        <dbReference type="Ensembl" id="ENSLLEP00000001735.1"/>
    </source>
</evidence>
<dbReference type="InterPro" id="IPR000725">
    <property type="entry name" value="Olfact_rcpt"/>
</dbReference>
<keyword evidence="14" id="KW-1185">Reference proteome</keyword>
<comment type="subcellular location">
    <subcellularLocation>
        <location evidence="1">Cell membrane</location>
        <topology evidence="1">Multi-pass membrane protein</topology>
    </subcellularLocation>
</comment>
<dbReference type="InterPro" id="IPR017452">
    <property type="entry name" value="GPCR_Rhodpsn_7TM"/>
</dbReference>
<keyword evidence="5 11" id="KW-1133">Transmembrane helix</keyword>
<dbReference type="PRINTS" id="PR00237">
    <property type="entry name" value="GPCRRHODOPSN"/>
</dbReference>
<dbReference type="PROSITE" id="PS50262">
    <property type="entry name" value="G_PROTEIN_RECEP_F1_2"/>
    <property type="match status" value="1"/>
</dbReference>
<dbReference type="PRINTS" id="PR00245">
    <property type="entry name" value="OLFACTORYR"/>
</dbReference>
<feature type="transmembrane region" description="Helical" evidence="11">
    <location>
        <begin position="62"/>
        <end position="88"/>
    </location>
</feature>
<dbReference type="PANTHER" id="PTHR26452">
    <property type="entry name" value="OLFACTORY RECEPTOR"/>
    <property type="match status" value="1"/>
</dbReference>
<organism evidence="13 14">
    <name type="scientific">Leptobrachium leishanense</name>
    <name type="common">Leishan spiny toad</name>
    <dbReference type="NCBI Taxonomy" id="445787"/>
    <lineage>
        <taxon>Eukaryota</taxon>
        <taxon>Metazoa</taxon>
        <taxon>Chordata</taxon>
        <taxon>Craniata</taxon>
        <taxon>Vertebrata</taxon>
        <taxon>Euteleostomi</taxon>
        <taxon>Amphibia</taxon>
        <taxon>Batrachia</taxon>
        <taxon>Anura</taxon>
        <taxon>Pelobatoidea</taxon>
        <taxon>Megophryidae</taxon>
        <taxon>Leptobrachium</taxon>
    </lineage>
</organism>
<sequence>MEVVTNTSSVEDFWMLGFENIHSLKGLLFCIFLISYIVTLSGNITIISVVSMSRCCHSPMYFFLGHLSVNDIIISTNVVPGMLCIVLNEGSSVSLGGCFTQIFFLSQSAVTECLLLTVMSYDRYVAICNPLRYSSFMDLQLCSYLVGSCWVFGILSALPHNFILMQMTFCGSNMINHFYCDLIPVLAV</sequence>
<evidence type="ECO:0000256" key="4">
    <source>
        <dbReference type="ARBA" id="ARBA00022725"/>
    </source>
</evidence>
<evidence type="ECO:0000256" key="5">
    <source>
        <dbReference type="ARBA" id="ARBA00022989"/>
    </source>
</evidence>
<keyword evidence="3 10" id="KW-0812">Transmembrane</keyword>
<protein>
    <recommendedName>
        <fullName evidence="12">G-protein coupled receptors family 1 profile domain-containing protein</fullName>
    </recommendedName>
</protein>
<keyword evidence="4" id="KW-0552">Olfaction</keyword>
<evidence type="ECO:0000256" key="9">
    <source>
        <dbReference type="ARBA" id="ARBA00023224"/>
    </source>
</evidence>
<evidence type="ECO:0000256" key="6">
    <source>
        <dbReference type="ARBA" id="ARBA00023040"/>
    </source>
</evidence>
<dbReference type="InterPro" id="IPR050516">
    <property type="entry name" value="Olfactory_GPCR"/>
</dbReference>
<evidence type="ECO:0000313" key="14">
    <source>
        <dbReference type="Proteomes" id="UP000694569"/>
    </source>
</evidence>
<keyword evidence="7 11" id="KW-0472">Membrane</keyword>
<dbReference type="InterPro" id="IPR000276">
    <property type="entry name" value="GPCR_Rhodpsn"/>
</dbReference>
<dbReference type="GO" id="GO:0004930">
    <property type="term" value="F:G protein-coupled receptor activity"/>
    <property type="evidence" value="ECO:0007669"/>
    <property type="project" value="UniProtKB-KW"/>
</dbReference>
<accession>A0A8C5P6K9</accession>
<name>A0A8C5P6K9_9ANUR</name>
<dbReference type="Proteomes" id="UP000694569">
    <property type="component" value="Unplaced"/>
</dbReference>
<feature type="transmembrane region" description="Helical" evidence="11">
    <location>
        <begin position="139"/>
        <end position="158"/>
    </location>
</feature>
<feature type="transmembrane region" description="Helical" evidence="11">
    <location>
        <begin position="26"/>
        <end position="50"/>
    </location>
</feature>
<keyword evidence="8 10" id="KW-0675">Receptor</keyword>
<dbReference type="OrthoDB" id="6145535at2759"/>
<evidence type="ECO:0000256" key="7">
    <source>
        <dbReference type="ARBA" id="ARBA00023136"/>
    </source>
</evidence>
<dbReference type="Ensembl" id="ENSLLET00000001815.1">
    <property type="protein sequence ID" value="ENSLLEP00000001735.1"/>
    <property type="gene ID" value="ENSLLEG00000001129.1"/>
</dbReference>
<reference evidence="13" key="1">
    <citation type="submission" date="2025-08" db="UniProtKB">
        <authorList>
            <consortium name="Ensembl"/>
        </authorList>
    </citation>
    <scope>IDENTIFICATION</scope>
</reference>
<dbReference type="Pfam" id="PF13853">
    <property type="entry name" value="7tm_4"/>
    <property type="match status" value="1"/>
</dbReference>
<comment type="similarity">
    <text evidence="10">Belongs to the G-protein coupled receptor 1 family.</text>
</comment>
<proteinExistence type="inferred from homology"/>
<keyword evidence="6 10" id="KW-0297">G-protein coupled receptor</keyword>
<evidence type="ECO:0000259" key="12">
    <source>
        <dbReference type="PROSITE" id="PS50262"/>
    </source>
</evidence>
<evidence type="ECO:0000256" key="10">
    <source>
        <dbReference type="RuleBase" id="RU000688"/>
    </source>
</evidence>
<dbReference type="GO" id="GO:0005886">
    <property type="term" value="C:plasma membrane"/>
    <property type="evidence" value="ECO:0007669"/>
    <property type="project" value="UniProtKB-SubCell"/>
</dbReference>
<dbReference type="GO" id="GO:0004984">
    <property type="term" value="F:olfactory receptor activity"/>
    <property type="evidence" value="ECO:0007669"/>
    <property type="project" value="InterPro"/>
</dbReference>
<evidence type="ECO:0000256" key="1">
    <source>
        <dbReference type="ARBA" id="ARBA00004651"/>
    </source>
</evidence>
<feature type="transmembrane region" description="Helical" evidence="11">
    <location>
        <begin position="94"/>
        <end position="118"/>
    </location>
</feature>
<evidence type="ECO:0000256" key="11">
    <source>
        <dbReference type="SAM" id="Phobius"/>
    </source>
</evidence>
<feature type="domain" description="G-protein coupled receptors family 1 profile" evidence="12">
    <location>
        <begin position="42"/>
        <end position="188"/>
    </location>
</feature>
<evidence type="ECO:0000256" key="2">
    <source>
        <dbReference type="ARBA" id="ARBA00022475"/>
    </source>
</evidence>
<keyword evidence="9 10" id="KW-0807">Transducer</keyword>
<keyword evidence="4" id="KW-0716">Sensory transduction</keyword>
<dbReference type="PROSITE" id="PS00237">
    <property type="entry name" value="G_PROTEIN_RECEP_F1_1"/>
    <property type="match status" value="1"/>
</dbReference>
<reference evidence="13" key="2">
    <citation type="submission" date="2025-09" db="UniProtKB">
        <authorList>
            <consortium name="Ensembl"/>
        </authorList>
    </citation>
    <scope>IDENTIFICATION</scope>
</reference>
<keyword evidence="2" id="KW-1003">Cell membrane</keyword>